<evidence type="ECO:0000256" key="12">
    <source>
        <dbReference type="ARBA" id="ARBA00023268"/>
    </source>
</evidence>
<dbReference type="AlphaFoldDB" id="A0A075RAG8"/>
<evidence type="ECO:0000256" key="9">
    <source>
        <dbReference type="ARBA" id="ARBA00022833"/>
    </source>
</evidence>
<dbReference type="InterPro" id="IPR004794">
    <property type="entry name" value="Eubact_RibD"/>
</dbReference>
<feature type="binding site" evidence="17">
    <location>
        <position position="216"/>
    </location>
    <ligand>
        <name>NADP(+)</name>
        <dbReference type="ChEBI" id="CHEBI:58349"/>
    </ligand>
</feature>
<reference evidence="20 21" key="1">
    <citation type="journal article" date="2011" name="J. Bacteriol.">
        <title>Genome sequence of Brevibacillus laterosporus LMG 15441, a pathogen of invertebrates.</title>
        <authorList>
            <person name="Djukic M."/>
            <person name="Poehlein A."/>
            <person name="Thurmer A."/>
            <person name="Daniel R."/>
        </authorList>
    </citation>
    <scope>NUCLEOTIDE SEQUENCE [LARGE SCALE GENOMIC DNA]</scope>
    <source>
        <strain evidence="20 21">LMG 15441</strain>
    </source>
</reference>
<dbReference type="NCBIfam" id="TIGR00227">
    <property type="entry name" value="ribD_Cterm"/>
    <property type="match status" value="1"/>
</dbReference>
<dbReference type="InterPro" id="IPR016193">
    <property type="entry name" value="Cytidine_deaminase-like"/>
</dbReference>
<keyword evidence="21" id="KW-1185">Reference proteome</keyword>
<name>A0A075RAG8_BRELA</name>
<evidence type="ECO:0000256" key="10">
    <source>
        <dbReference type="ARBA" id="ARBA00022857"/>
    </source>
</evidence>
<gene>
    <name evidence="20" type="primary">ribD_2</name>
    <name evidence="20" type="ORF">BRLA_c022190</name>
</gene>
<keyword evidence="8 15" id="KW-0378">Hydrolase</keyword>
<feature type="binding site" evidence="17">
    <location>
        <position position="186"/>
    </location>
    <ligand>
        <name>NADP(+)</name>
        <dbReference type="ChEBI" id="CHEBI:58349"/>
    </ligand>
</feature>
<evidence type="ECO:0000256" key="3">
    <source>
        <dbReference type="ARBA" id="ARBA00004910"/>
    </source>
</evidence>
<dbReference type="InterPro" id="IPR016192">
    <property type="entry name" value="APOBEC/CMP_deaminase_Zn-bd"/>
</dbReference>
<feature type="binding site" evidence="17">
    <location>
        <position position="212"/>
    </location>
    <ligand>
        <name>NADP(+)</name>
        <dbReference type="ChEBI" id="CHEBI:58349"/>
    </ligand>
</feature>
<dbReference type="eggNOG" id="COG1985">
    <property type="taxonomic scope" value="Bacteria"/>
</dbReference>
<evidence type="ECO:0000256" key="15">
    <source>
        <dbReference type="PIRNR" id="PIRNR006769"/>
    </source>
</evidence>
<dbReference type="Proteomes" id="UP000005850">
    <property type="component" value="Chromosome"/>
</dbReference>
<evidence type="ECO:0000256" key="18">
    <source>
        <dbReference type="PIRSR" id="PIRSR006769-3"/>
    </source>
</evidence>
<protein>
    <recommendedName>
        <fullName evidence="15">Riboflavin biosynthesis protein RibD</fullName>
    </recommendedName>
    <domain>
        <recommendedName>
            <fullName evidence="15">Diaminohydroxyphosphoribosylaminopyrimidine deaminase</fullName>
            <shortName evidence="15">DRAP deaminase</shortName>
            <ecNumber evidence="15">3.5.4.26</ecNumber>
        </recommendedName>
        <alternativeName>
            <fullName evidence="15">Riboflavin-specific deaminase</fullName>
        </alternativeName>
    </domain>
    <domain>
        <recommendedName>
            <fullName evidence="15">5-amino-6-(5-phosphoribosylamino)uracil reductase</fullName>
            <ecNumber evidence="15">1.1.1.193</ecNumber>
        </recommendedName>
        <alternativeName>
            <fullName evidence="15">HTP reductase</fullName>
        </alternativeName>
    </domain>
</protein>
<dbReference type="EC" id="1.1.1.193" evidence="15"/>
<evidence type="ECO:0000256" key="1">
    <source>
        <dbReference type="ARBA" id="ARBA00002151"/>
    </source>
</evidence>
<dbReference type="InterPro" id="IPR002125">
    <property type="entry name" value="CMP_dCMP_dom"/>
</dbReference>
<keyword evidence="10 15" id="KW-0521">NADP</keyword>
<evidence type="ECO:0000256" key="17">
    <source>
        <dbReference type="PIRSR" id="PIRSR006769-2"/>
    </source>
</evidence>
<comment type="similarity">
    <text evidence="4 15">In the N-terminal section; belongs to the cytidine and deoxycytidylate deaminase family.</text>
</comment>
<feature type="binding site" evidence="17">
    <location>
        <begin position="309"/>
        <end position="315"/>
    </location>
    <ligand>
        <name>NADP(+)</name>
        <dbReference type="ChEBI" id="CHEBI:58349"/>
    </ligand>
</feature>
<feature type="binding site" evidence="17">
    <location>
        <position position="184"/>
    </location>
    <ligand>
        <name>substrate</name>
    </ligand>
</feature>
<evidence type="ECO:0000256" key="16">
    <source>
        <dbReference type="PIRSR" id="PIRSR006769-1"/>
    </source>
</evidence>
<dbReference type="InterPro" id="IPR011549">
    <property type="entry name" value="RibD_C"/>
</dbReference>
<feature type="binding site" evidence="18">
    <location>
        <position position="66"/>
    </location>
    <ligand>
        <name>Zn(2+)</name>
        <dbReference type="ChEBI" id="CHEBI:29105"/>
        <note>catalytic</note>
    </ligand>
</feature>
<feature type="binding site" evidence="17">
    <location>
        <position position="200"/>
    </location>
    <ligand>
        <name>substrate</name>
    </ligand>
</feature>
<dbReference type="FunFam" id="3.40.140.10:FF:000025">
    <property type="entry name" value="Riboflavin biosynthesis protein RibD"/>
    <property type="match status" value="1"/>
</dbReference>
<accession>A0A075RAG8</accession>
<dbReference type="GO" id="GO:0008835">
    <property type="term" value="F:diaminohydroxyphosphoribosylaminopyrimidine deaminase activity"/>
    <property type="evidence" value="ECO:0007669"/>
    <property type="project" value="UniProtKB-EC"/>
</dbReference>
<dbReference type="NCBIfam" id="TIGR00326">
    <property type="entry name" value="eubact_ribD"/>
    <property type="match status" value="1"/>
</dbReference>
<evidence type="ECO:0000256" key="11">
    <source>
        <dbReference type="ARBA" id="ARBA00023002"/>
    </source>
</evidence>
<feature type="binding site" evidence="18">
    <location>
        <position position="100"/>
    </location>
    <ligand>
        <name>Zn(2+)</name>
        <dbReference type="ChEBI" id="CHEBI:29105"/>
        <note>catalytic</note>
    </ligand>
</feature>
<keyword evidence="11 15" id="KW-0560">Oxidoreductase</keyword>
<keyword evidence="9 15" id="KW-0862">Zinc</keyword>
<evidence type="ECO:0000313" key="20">
    <source>
        <dbReference type="EMBL" id="AIG26540.1"/>
    </source>
</evidence>
<dbReference type="STRING" id="1042163.BRLA_c022190"/>
<evidence type="ECO:0000256" key="6">
    <source>
        <dbReference type="ARBA" id="ARBA00022619"/>
    </source>
</evidence>
<sequence>MNELQEWKRSECENQVLLDQAFMKIAIQLAEGASHQTSPNPTVGAVIAKNGSIVGLGAHLRAGESHAEIHALRMAGEKAAGATVYVTLEPCSHYGKTPPCVQALLDAGVARVVIAIEDPNPLVAGKGVATLKHAGIDVQVGVLEKEARECNESFFHYIHTKRPFVTLKTASTLDGKLATATGDSKWITSELARREVHAERAKSDAILVGINTVIKDDPLLTARLYEKGRQPIRVVLDQTLRIPKTATILKDTTSPVWIFTTRRASQQKVDFLRAKGIRITVQQEDQVTIPFVLQTLGEAEIVSVLVEGGSKISGAFLEAQAIQKVIAYVAFTLVGGVESPVAYGGNGIPLMKDAIQLRDVAVEKVSEQEVKITGYPLWTDHSNS</sequence>
<dbReference type="Gene3D" id="3.40.430.10">
    <property type="entry name" value="Dihydrofolate Reductase, subunit A"/>
    <property type="match status" value="1"/>
</dbReference>
<dbReference type="SUPFAM" id="SSF53927">
    <property type="entry name" value="Cytidine deaminase-like"/>
    <property type="match status" value="1"/>
</dbReference>
<keyword evidence="12" id="KW-0511">Multifunctional enzyme</keyword>
<comment type="pathway">
    <text evidence="2 15">Cofactor biosynthesis; riboflavin biosynthesis; 5-amino-6-(D-ribitylamino)uracil from GTP: step 2/4.</text>
</comment>
<organism evidence="20 21">
    <name type="scientific">Brevibacillus laterosporus LMG 15441</name>
    <dbReference type="NCBI Taxonomy" id="1042163"/>
    <lineage>
        <taxon>Bacteria</taxon>
        <taxon>Bacillati</taxon>
        <taxon>Bacillota</taxon>
        <taxon>Bacilli</taxon>
        <taxon>Bacillales</taxon>
        <taxon>Paenibacillaceae</taxon>
        <taxon>Brevibacillus</taxon>
    </lineage>
</organism>
<evidence type="ECO:0000256" key="13">
    <source>
        <dbReference type="ARBA" id="ARBA00049861"/>
    </source>
</evidence>
<dbReference type="GO" id="GO:0008270">
    <property type="term" value="F:zinc ion binding"/>
    <property type="evidence" value="ECO:0007669"/>
    <property type="project" value="InterPro"/>
</dbReference>
<evidence type="ECO:0000256" key="8">
    <source>
        <dbReference type="ARBA" id="ARBA00022801"/>
    </source>
</evidence>
<dbReference type="eggNOG" id="COG0117">
    <property type="taxonomic scope" value="Bacteria"/>
</dbReference>
<dbReference type="PIRSF" id="PIRSF006769">
    <property type="entry name" value="RibD"/>
    <property type="match status" value="1"/>
</dbReference>
<dbReference type="CDD" id="cd01284">
    <property type="entry name" value="Riboflavin_deaminase-reductase"/>
    <property type="match status" value="1"/>
</dbReference>
<dbReference type="UniPathway" id="UPA00275">
    <property type="reaction ID" value="UER00401"/>
</dbReference>
<dbReference type="InterPro" id="IPR002734">
    <property type="entry name" value="RibDG_C"/>
</dbReference>
<dbReference type="SUPFAM" id="SSF53597">
    <property type="entry name" value="Dihydrofolate reductase-like"/>
    <property type="match status" value="1"/>
</dbReference>
<dbReference type="KEGG" id="blr:BRLA_c022190"/>
<dbReference type="PANTHER" id="PTHR38011">
    <property type="entry name" value="DIHYDROFOLATE REDUCTASE FAMILY PROTEIN (AFU_ORTHOLOGUE AFUA_8G06820)"/>
    <property type="match status" value="1"/>
</dbReference>
<evidence type="ECO:0000256" key="14">
    <source>
        <dbReference type="ARBA" id="ARBA00049886"/>
    </source>
</evidence>
<evidence type="ECO:0000256" key="7">
    <source>
        <dbReference type="ARBA" id="ARBA00022723"/>
    </source>
</evidence>
<dbReference type="PROSITE" id="PS51747">
    <property type="entry name" value="CYT_DCMP_DEAMINASES_2"/>
    <property type="match status" value="1"/>
</dbReference>
<feature type="binding site" evidence="17">
    <location>
        <position position="170"/>
    </location>
    <ligand>
        <name>NADP(+)</name>
        <dbReference type="ChEBI" id="CHEBI:58349"/>
    </ligand>
</feature>
<dbReference type="HOGENOM" id="CLU_036590_1_2_9"/>
<feature type="binding site" evidence="17">
    <location>
        <position position="223"/>
    </location>
    <ligand>
        <name>substrate</name>
    </ligand>
</feature>
<dbReference type="InterPro" id="IPR024072">
    <property type="entry name" value="DHFR-like_dom_sf"/>
</dbReference>
<comment type="catalytic activity">
    <reaction evidence="14 15">
        <text>2,5-diamino-6-hydroxy-4-(5-phosphoribosylamino)-pyrimidine + H2O + H(+) = 5-amino-6-(5-phospho-D-ribosylamino)uracil + NH4(+)</text>
        <dbReference type="Rhea" id="RHEA:21868"/>
        <dbReference type="ChEBI" id="CHEBI:15377"/>
        <dbReference type="ChEBI" id="CHEBI:15378"/>
        <dbReference type="ChEBI" id="CHEBI:28938"/>
        <dbReference type="ChEBI" id="CHEBI:58453"/>
        <dbReference type="ChEBI" id="CHEBI:58614"/>
        <dbReference type="EC" id="3.5.4.26"/>
    </reaction>
</comment>
<dbReference type="InterPro" id="IPR050765">
    <property type="entry name" value="Riboflavin_Biosynth_HTPR"/>
</dbReference>
<proteinExistence type="inferred from homology"/>
<keyword evidence="6 15" id="KW-0686">Riboflavin biosynthesis</keyword>
<evidence type="ECO:0000256" key="4">
    <source>
        <dbReference type="ARBA" id="ARBA00005259"/>
    </source>
</evidence>
<evidence type="ECO:0000256" key="5">
    <source>
        <dbReference type="ARBA" id="ARBA00007417"/>
    </source>
</evidence>
<comment type="catalytic activity">
    <reaction evidence="13 15">
        <text>5-amino-6-(5-phospho-D-ribitylamino)uracil + NADP(+) = 5-amino-6-(5-phospho-D-ribosylamino)uracil + NADPH + H(+)</text>
        <dbReference type="Rhea" id="RHEA:17845"/>
        <dbReference type="ChEBI" id="CHEBI:15378"/>
        <dbReference type="ChEBI" id="CHEBI:57783"/>
        <dbReference type="ChEBI" id="CHEBI:58349"/>
        <dbReference type="ChEBI" id="CHEBI:58421"/>
        <dbReference type="ChEBI" id="CHEBI:58453"/>
        <dbReference type="EC" id="1.1.1.193"/>
    </reaction>
</comment>
<keyword evidence="7 15" id="KW-0479">Metal-binding</keyword>
<dbReference type="Pfam" id="PF00383">
    <property type="entry name" value="dCMP_cyt_deam_1"/>
    <property type="match status" value="1"/>
</dbReference>
<dbReference type="EMBL" id="CP007806">
    <property type="protein sequence ID" value="AIG26540.1"/>
    <property type="molecule type" value="Genomic_DNA"/>
</dbReference>
<dbReference type="EC" id="3.5.4.26" evidence="15"/>
<feature type="binding site" evidence="17">
    <location>
        <position position="220"/>
    </location>
    <ligand>
        <name>substrate</name>
    </ligand>
</feature>
<comment type="function">
    <text evidence="1 15">Converts 2,5-diamino-6-(ribosylamino)-4(3h)-pyrimidinone 5'-phosphate into 5-amino-6-(ribosylamino)-2,4(1h,3h)-pyrimidinedione 5'-phosphate.</text>
</comment>
<feature type="domain" description="CMP/dCMP-type deaminase" evidence="19">
    <location>
        <begin position="17"/>
        <end position="139"/>
    </location>
</feature>
<feature type="binding site" evidence="17">
    <location>
        <position position="307"/>
    </location>
    <ligand>
        <name>substrate</name>
    </ligand>
</feature>
<dbReference type="PANTHER" id="PTHR38011:SF7">
    <property type="entry name" value="2,5-DIAMINO-6-RIBOSYLAMINO-4(3H)-PYRIMIDINONE 5'-PHOSPHATE REDUCTASE"/>
    <property type="match status" value="1"/>
</dbReference>
<dbReference type="GO" id="GO:0008703">
    <property type="term" value="F:5-amino-6-(5-phosphoribosylamino)uracil reductase activity"/>
    <property type="evidence" value="ECO:0007669"/>
    <property type="project" value="UniProtKB-EC"/>
</dbReference>
<comment type="pathway">
    <text evidence="3 15">Cofactor biosynthesis; riboflavin biosynthesis; 5-amino-6-(D-ribitylamino)uracil from GTP: step 3/4.</text>
</comment>
<feature type="active site" description="Proton donor" evidence="16">
    <location>
        <position position="68"/>
    </location>
</feature>
<evidence type="ECO:0000259" key="19">
    <source>
        <dbReference type="PROSITE" id="PS51747"/>
    </source>
</evidence>
<dbReference type="Pfam" id="PF01872">
    <property type="entry name" value="RibD_C"/>
    <property type="match status" value="1"/>
</dbReference>
<comment type="similarity">
    <text evidence="5 15">In the C-terminal section; belongs to the HTP reductase family.</text>
</comment>
<comment type="cofactor">
    <cofactor evidence="15 18">
        <name>Zn(2+)</name>
        <dbReference type="ChEBI" id="CHEBI:29105"/>
    </cofactor>
    <text evidence="15 18">Binds 1 zinc ion.</text>
</comment>
<dbReference type="PROSITE" id="PS00903">
    <property type="entry name" value="CYT_DCMP_DEAMINASES_1"/>
    <property type="match status" value="1"/>
</dbReference>
<dbReference type="Gene3D" id="3.40.140.10">
    <property type="entry name" value="Cytidine Deaminase, domain 2"/>
    <property type="match status" value="1"/>
</dbReference>
<dbReference type="GO" id="GO:0050661">
    <property type="term" value="F:NADP binding"/>
    <property type="evidence" value="ECO:0007669"/>
    <property type="project" value="InterPro"/>
</dbReference>
<dbReference type="RefSeq" id="WP_003337408.1">
    <property type="nucleotide sequence ID" value="NZ_CP007806.1"/>
</dbReference>
<evidence type="ECO:0000256" key="2">
    <source>
        <dbReference type="ARBA" id="ARBA00004882"/>
    </source>
</evidence>
<feature type="binding site" evidence="18">
    <location>
        <position position="91"/>
    </location>
    <ligand>
        <name>Zn(2+)</name>
        <dbReference type="ChEBI" id="CHEBI:29105"/>
        <note>catalytic</note>
    </ligand>
</feature>
<evidence type="ECO:0000313" key="21">
    <source>
        <dbReference type="Proteomes" id="UP000005850"/>
    </source>
</evidence>
<dbReference type="GO" id="GO:0009231">
    <property type="term" value="P:riboflavin biosynthetic process"/>
    <property type="evidence" value="ECO:0007669"/>
    <property type="project" value="UniProtKB-UniPathway"/>
</dbReference>